<dbReference type="HOGENOM" id="CLU_390811_0_0_1"/>
<reference evidence="2" key="3">
    <citation type="submission" date="2010-09" db="EMBL/GenBank/DDBJ databases">
        <title>Annotation of Gaeumannomyces graminis var. tritici R3-111a-1.</title>
        <authorList>
            <consortium name="The Broad Institute Genome Sequencing Platform"/>
            <person name="Ma L.-J."/>
            <person name="Dead R."/>
            <person name="Young S.K."/>
            <person name="Zeng Q."/>
            <person name="Gargeya S."/>
            <person name="Fitzgerald M."/>
            <person name="Haas B."/>
            <person name="Abouelleil A."/>
            <person name="Alvarado L."/>
            <person name="Arachchi H.M."/>
            <person name="Berlin A."/>
            <person name="Brown A."/>
            <person name="Chapman S.B."/>
            <person name="Chen Z."/>
            <person name="Dunbar C."/>
            <person name="Freedman E."/>
            <person name="Gearin G."/>
            <person name="Gellesch M."/>
            <person name="Goldberg J."/>
            <person name="Griggs A."/>
            <person name="Gujja S."/>
            <person name="Heiman D."/>
            <person name="Howarth C."/>
            <person name="Larson L."/>
            <person name="Lui A."/>
            <person name="MacDonald P.J.P."/>
            <person name="Mehta T."/>
            <person name="Montmayeur A."/>
            <person name="Murphy C."/>
            <person name="Neiman D."/>
            <person name="Pearson M."/>
            <person name="Priest M."/>
            <person name="Roberts A."/>
            <person name="Saif S."/>
            <person name="Shea T."/>
            <person name="Shenoy N."/>
            <person name="Sisk P."/>
            <person name="Stolte C."/>
            <person name="Sykes S."/>
            <person name="Yandava C."/>
            <person name="Wortman J."/>
            <person name="Nusbaum C."/>
            <person name="Birren B."/>
        </authorList>
    </citation>
    <scope>NUCLEOTIDE SEQUENCE</scope>
    <source>
        <strain evidence="2">R3-111a-1</strain>
    </source>
</reference>
<dbReference type="InterPro" id="IPR010730">
    <property type="entry name" value="HET"/>
</dbReference>
<sequence length="706" mass="77695">MAIHEYTKIEGSFAVLSFWVDPQGDGEIHVDFGDRLLVGAPEGDPLASFTDHRPLRWEGLSEDFGSAARARLAECEHSHVACKPSGPAPLPTRVLRIIPQQSSSWPRVRLFVPPRDGPLRRYACLSYCWGGEQDVKLTKANIHALQTNDLDMVTLPLTLRDAIMTAQCLGISYLWIDALCIVQDDEDDKQRELAHMGSIYSRCAVCISAATGESVHDGFLKPAHRPNKLRPMCRITLPPSLNDEFHGILILSPFQFQESEEFAINKRGWTYQEALLAPRTLMFGDIEPLLRCRTEDAIQIHYSGFMYYSDPLSPHIVTNTNVNHYAVEKIKDMYLAMWPDLVSQYTRRRLTVDRDKPVAIQGVIDFLAQKMDDKCYHGIWASSPSTLLWTSSESISIERGASIRNPSVPTWSWMCVAGTNRIVEAAEIIKGSLEAKVRFEASDGSPSVCSRLHVTCRILTAAEVKRAHAFMNFEPDIPLDWASETDLQWLARNELRNKLRDILPEKNIGKLPLADTECPEMVTQIPQPSVLSGGGGGPTQPSRTPPLRLLLFASRVGMGVRLIDRPRGHEYAGGRVPGGVDSRVGAIVWGSGPAPPAHPSAAVVGGPDRKPKGPPCSSAAAAATLSDFFFMSLDGSLGGVAGFMGLASSPSDKMEGRFSHIEQVSHARLAPEDATRAVIPQFSLALQEEPDAEMLVWVCGLVPKPL</sequence>
<dbReference type="Proteomes" id="UP000006039">
    <property type="component" value="Unassembled WGS sequence"/>
</dbReference>
<dbReference type="VEuPathDB" id="FungiDB:GGTG_11163"/>
<evidence type="ECO:0000259" key="1">
    <source>
        <dbReference type="Pfam" id="PF06985"/>
    </source>
</evidence>
<protein>
    <recommendedName>
        <fullName evidence="1">Heterokaryon incompatibility domain-containing protein</fullName>
    </recommendedName>
</protein>
<dbReference type="EMBL" id="GL385400">
    <property type="protein sequence ID" value="EJT71910.1"/>
    <property type="molecule type" value="Genomic_DNA"/>
</dbReference>
<gene>
    <name evidence="3" type="primary">20351621</name>
    <name evidence="2" type="ORF">GGTG_11163</name>
</gene>
<dbReference type="AlphaFoldDB" id="J3PCE0"/>
<evidence type="ECO:0000313" key="2">
    <source>
        <dbReference type="EMBL" id="EJT71910.1"/>
    </source>
</evidence>
<feature type="domain" description="Heterokaryon incompatibility" evidence="1">
    <location>
        <begin position="122"/>
        <end position="273"/>
    </location>
</feature>
<dbReference type="Pfam" id="PF06985">
    <property type="entry name" value="HET"/>
    <property type="match status" value="1"/>
</dbReference>
<keyword evidence="4" id="KW-1185">Reference proteome</keyword>
<name>J3PCE0_GAET3</name>
<evidence type="ECO:0000313" key="4">
    <source>
        <dbReference type="Proteomes" id="UP000006039"/>
    </source>
</evidence>
<dbReference type="eggNOG" id="ENOG502RUEM">
    <property type="taxonomic scope" value="Eukaryota"/>
</dbReference>
<reference evidence="3" key="4">
    <citation type="journal article" date="2015" name="G3 (Bethesda)">
        <title>Genome sequences of three phytopathogenic species of the Magnaporthaceae family of fungi.</title>
        <authorList>
            <person name="Okagaki L.H."/>
            <person name="Nunes C.C."/>
            <person name="Sailsbery J."/>
            <person name="Clay B."/>
            <person name="Brown D."/>
            <person name="John T."/>
            <person name="Oh Y."/>
            <person name="Young N."/>
            <person name="Fitzgerald M."/>
            <person name="Haas B.J."/>
            <person name="Zeng Q."/>
            <person name="Young S."/>
            <person name="Adiconis X."/>
            <person name="Fan L."/>
            <person name="Levin J.Z."/>
            <person name="Mitchell T.K."/>
            <person name="Okubara P.A."/>
            <person name="Farman M.L."/>
            <person name="Kohn L.M."/>
            <person name="Birren B."/>
            <person name="Ma L.-J."/>
            <person name="Dean R.A."/>
        </authorList>
    </citation>
    <scope>NUCLEOTIDE SEQUENCE</scope>
    <source>
        <strain evidence="3">R3-111a-1</strain>
    </source>
</reference>
<dbReference type="OrthoDB" id="5125733at2759"/>
<accession>J3PCE0</accession>
<reference evidence="4" key="1">
    <citation type="submission" date="2010-07" db="EMBL/GenBank/DDBJ databases">
        <title>The genome sequence of Gaeumannomyces graminis var. tritici strain R3-111a-1.</title>
        <authorList>
            <consortium name="The Broad Institute Genome Sequencing Platform"/>
            <person name="Ma L.-J."/>
            <person name="Dead R."/>
            <person name="Young S."/>
            <person name="Zeng Q."/>
            <person name="Koehrsen M."/>
            <person name="Alvarado L."/>
            <person name="Berlin A."/>
            <person name="Chapman S.B."/>
            <person name="Chen Z."/>
            <person name="Freedman E."/>
            <person name="Gellesch M."/>
            <person name="Goldberg J."/>
            <person name="Griggs A."/>
            <person name="Gujja S."/>
            <person name="Heilman E.R."/>
            <person name="Heiman D."/>
            <person name="Hepburn T."/>
            <person name="Howarth C."/>
            <person name="Jen D."/>
            <person name="Larson L."/>
            <person name="Mehta T."/>
            <person name="Neiman D."/>
            <person name="Pearson M."/>
            <person name="Roberts A."/>
            <person name="Saif S."/>
            <person name="Shea T."/>
            <person name="Shenoy N."/>
            <person name="Sisk P."/>
            <person name="Stolte C."/>
            <person name="Sykes S."/>
            <person name="Walk T."/>
            <person name="White J."/>
            <person name="Yandava C."/>
            <person name="Haas B."/>
            <person name="Nusbaum C."/>
            <person name="Birren B."/>
        </authorList>
    </citation>
    <scope>NUCLEOTIDE SEQUENCE [LARGE SCALE GENOMIC DNA]</scope>
    <source>
        <strain evidence="4">R3-111a-1</strain>
    </source>
</reference>
<reference evidence="3" key="5">
    <citation type="submission" date="2018-04" db="UniProtKB">
        <authorList>
            <consortium name="EnsemblFungi"/>
        </authorList>
    </citation>
    <scope>IDENTIFICATION</scope>
    <source>
        <strain evidence="3">R3-111a-1</strain>
    </source>
</reference>
<organism evidence="2">
    <name type="scientific">Gaeumannomyces tritici (strain R3-111a-1)</name>
    <name type="common">Wheat and barley take-all root rot fungus</name>
    <name type="synonym">Gaeumannomyces graminis var. tritici</name>
    <dbReference type="NCBI Taxonomy" id="644352"/>
    <lineage>
        <taxon>Eukaryota</taxon>
        <taxon>Fungi</taxon>
        <taxon>Dikarya</taxon>
        <taxon>Ascomycota</taxon>
        <taxon>Pezizomycotina</taxon>
        <taxon>Sordariomycetes</taxon>
        <taxon>Sordariomycetidae</taxon>
        <taxon>Magnaporthales</taxon>
        <taxon>Magnaporthaceae</taxon>
        <taxon>Gaeumannomyces</taxon>
    </lineage>
</organism>
<dbReference type="EnsemblFungi" id="EJT71910">
    <property type="protein sequence ID" value="EJT71910"/>
    <property type="gene ID" value="GGTG_11163"/>
</dbReference>
<dbReference type="PANTHER" id="PTHR33112">
    <property type="entry name" value="DOMAIN PROTEIN, PUTATIVE-RELATED"/>
    <property type="match status" value="1"/>
</dbReference>
<evidence type="ECO:0000313" key="3">
    <source>
        <dbReference type="EnsemblFungi" id="EJT71910"/>
    </source>
</evidence>
<dbReference type="STRING" id="644352.J3PCE0"/>
<dbReference type="RefSeq" id="XP_009227307.1">
    <property type="nucleotide sequence ID" value="XM_009229043.1"/>
</dbReference>
<reference evidence="2" key="2">
    <citation type="submission" date="2010-07" db="EMBL/GenBank/DDBJ databases">
        <authorList>
            <consortium name="The Broad Institute Genome Sequencing Platform"/>
            <consortium name="Broad Institute Genome Sequencing Center for Infectious Disease"/>
            <person name="Ma L.-J."/>
            <person name="Dead R."/>
            <person name="Young S."/>
            <person name="Zeng Q."/>
            <person name="Koehrsen M."/>
            <person name="Alvarado L."/>
            <person name="Berlin A."/>
            <person name="Chapman S.B."/>
            <person name="Chen Z."/>
            <person name="Freedman E."/>
            <person name="Gellesch M."/>
            <person name="Goldberg J."/>
            <person name="Griggs A."/>
            <person name="Gujja S."/>
            <person name="Heilman E.R."/>
            <person name="Heiman D."/>
            <person name="Hepburn T."/>
            <person name="Howarth C."/>
            <person name="Jen D."/>
            <person name="Larson L."/>
            <person name="Mehta T."/>
            <person name="Neiman D."/>
            <person name="Pearson M."/>
            <person name="Roberts A."/>
            <person name="Saif S."/>
            <person name="Shea T."/>
            <person name="Shenoy N."/>
            <person name="Sisk P."/>
            <person name="Stolte C."/>
            <person name="Sykes S."/>
            <person name="Walk T."/>
            <person name="White J."/>
            <person name="Yandava C."/>
            <person name="Haas B."/>
            <person name="Nusbaum C."/>
            <person name="Birren B."/>
        </authorList>
    </citation>
    <scope>NUCLEOTIDE SEQUENCE</scope>
    <source>
        <strain evidence="2">R3-111a-1</strain>
    </source>
</reference>
<dbReference type="PANTHER" id="PTHR33112:SF9">
    <property type="entry name" value="HETEROKARYON INCOMPATIBILITY DOMAIN-CONTAINING PROTEIN"/>
    <property type="match status" value="1"/>
</dbReference>
<proteinExistence type="predicted"/>
<dbReference type="GeneID" id="20351621"/>